<evidence type="ECO:0000313" key="3">
    <source>
        <dbReference type="Proteomes" id="UP000586093"/>
    </source>
</evidence>
<sequence length="143" mass="15186">MSSSPDPTVELPVLAVAELQDHLLAVGHDLDRLQTLLSESCALLLGGFGAAHRALDSVDPSRSPAAVQALRETLTDSVVALQFEDMASQLLRHTQQRVRSCADQLAARAFGADEDGEAAVTPAPQRPNPVTQDEMDAGSVELF</sequence>
<evidence type="ECO:0000256" key="1">
    <source>
        <dbReference type="SAM" id="MobiDB-lite"/>
    </source>
</evidence>
<feature type="region of interest" description="Disordered" evidence="1">
    <location>
        <begin position="112"/>
        <end position="143"/>
    </location>
</feature>
<proteinExistence type="predicted"/>
<name>A0A839HH51_9BURK</name>
<gene>
    <name evidence="2" type="ORF">H4F90_06915</name>
</gene>
<dbReference type="Proteomes" id="UP000586093">
    <property type="component" value="Unassembled WGS sequence"/>
</dbReference>
<dbReference type="AlphaFoldDB" id="A0A839HH51"/>
<organism evidence="2 3">
    <name type="scientific">Aquariibacter albus</name>
    <dbReference type="NCBI Taxonomy" id="2759899"/>
    <lineage>
        <taxon>Bacteria</taxon>
        <taxon>Pseudomonadati</taxon>
        <taxon>Pseudomonadota</taxon>
        <taxon>Betaproteobacteria</taxon>
        <taxon>Burkholderiales</taxon>
        <taxon>Sphaerotilaceae</taxon>
        <taxon>Aquariibacter</taxon>
    </lineage>
</organism>
<dbReference type="EMBL" id="JACIVI010000001">
    <property type="protein sequence ID" value="MBB1161707.1"/>
    <property type="molecule type" value="Genomic_DNA"/>
</dbReference>
<evidence type="ECO:0000313" key="2">
    <source>
        <dbReference type="EMBL" id="MBB1161707.1"/>
    </source>
</evidence>
<accession>A0A839HH51</accession>
<dbReference type="RefSeq" id="WP_182662695.1">
    <property type="nucleotide sequence ID" value="NZ_JACIVI010000001.1"/>
</dbReference>
<protein>
    <submittedName>
        <fullName evidence="2">Uncharacterized protein</fullName>
    </submittedName>
</protein>
<comment type="caution">
    <text evidence="2">The sequence shown here is derived from an EMBL/GenBank/DDBJ whole genome shotgun (WGS) entry which is preliminary data.</text>
</comment>
<keyword evidence="3" id="KW-1185">Reference proteome</keyword>
<reference evidence="2 3" key="1">
    <citation type="submission" date="2020-08" db="EMBL/GenBank/DDBJ databases">
        <title>Aquariorum lacteus gen. nov., sp. nov., a new member of the family Comamonadaceae, isolated from freshwater aquarium.</title>
        <authorList>
            <person name="Chun S.-J."/>
        </authorList>
    </citation>
    <scope>NUCLEOTIDE SEQUENCE [LARGE SCALE GENOMIC DNA]</scope>
    <source>
        <strain evidence="2 3">SJAQ100</strain>
    </source>
</reference>